<sequence>MMKIDTKVRNPSHNTLTGISDLLSFLSMCLSLCIFLVSHSLTLFLSLHEHGLLRFGAEAFRSCTLGFEFLVSLNLEICDQYYESTICNYDGNEVQRKGLLYFRKELCRFPFFLCKVMNLQYRRVLLMKF</sequence>
<dbReference type="GeneID" id="115713596"/>
<accession>A0A803QVI1</accession>
<reference evidence="2" key="1">
    <citation type="submission" date="2018-11" db="EMBL/GenBank/DDBJ databases">
        <authorList>
            <person name="Grassa J C."/>
        </authorList>
    </citation>
    <scope>NUCLEOTIDE SEQUENCE [LARGE SCALE GENOMIC DNA]</scope>
</reference>
<keyword evidence="1" id="KW-0812">Transmembrane</keyword>
<dbReference type="Gramene" id="novel_model_1886_5bd9a17a.4.5bd9b136">
    <property type="protein sequence ID" value="cds.novel_model_1886_5bd9a17a.4.5bd9b136"/>
    <property type="gene ID" value="novel_gene_1030_5bd9a17a"/>
</dbReference>
<keyword evidence="1" id="KW-1133">Transmembrane helix</keyword>
<keyword evidence="3" id="KW-1185">Reference proteome</keyword>
<name>A0A803QVI1_CANSA</name>
<dbReference type="Proteomes" id="UP000596661">
    <property type="component" value="Chromosome 1"/>
</dbReference>
<protein>
    <submittedName>
        <fullName evidence="2">Uncharacterized protein</fullName>
    </submittedName>
</protein>
<dbReference type="RefSeq" id="XP_030497958.1">
    <property type="nucleotide sequence ID" value="XM_030642098.2"/>
</dbReference>
<gene>
    <name evidence="2" type="primary">LOC115713596</name>
</gene>
<organism evidence="2 3">
    <name type="scientific">Cannabis sativa</name>
    <name type="common">Hemp</name>
    <name type="synonym">Marijuana</name>
    <dbReference type="NCBI Taxonomy" id="3483"/>
    <lineage>
        <taxon>Eukaryota</taxon>
        <taxon>Viridiplantae</taxon>
        <taxon>Streptophyta</taxon>
        <taxon>Embryophyta</taxon>
        <taxon>Tracheophyta</taxon>
        <taxon>Spermatophyta</taxon>
        <taxon>Magnoliopsida</taxon>
        <taxon>eudicotyledons</taxon>
        <taxon>Gunneridae</taxon>
        <taxon>Pentapetalae</taxon>
        <taxon>rosids</taxon>
        <taxon>fabids</taxon>
        <taxon>Rosales</taxon>
        <taxon>Cannabaceae</taxon>
        <taxon>Cannabis</taxon>
    </lineage>
</organism>
<dbReference type="EMBL" id="UZAU01000056">
    <property type="status" value="NOT_ANNOTATED_CDS"/>
    <property type="molecule type" value="Genomic_DNA"/>
</dbReference>
<evidence type="ECO:0000256" key="1">
    <source>
        <dbReference type="SAM" id="Phobius"/>
    </source>
</evidence>
<dbReference type="AlphaFoldDB" id="A0A803QVI1"/>
<reference evidence="2" key="2">
    <citation type="submission" date="2021-03" db="UniProtKB">
        <authorList>
            <consortium name="EnsemblPlants"/>
        </authorList>
    </citation>
    <scope>IDENTIFICATION</scope>
</reference>
<evidence type="ECO:0000313" key="3">
    <source>
        <dbReference type="Proteomes" id="UP000596661"/>
    </source>
</evidence>
<evidence type="ECO:0000313" key="2">
    <source>
        <dbReference type="EnsemblPlants" id="cds.novel_model_1886_5bd9a17a.4.5bd9b136"/>
    </source>
</evidence>
<proteinExistence type="predicted"/>
<dbReference type="EnsemblPlants" id="novel_model_1886_5bd9a17a.4.5bd9b136">
    <property type="protein sequence ID" value="cds.novel_model_1886_5bd9a17a.4.5bd9b136"/>
    <property type="gene ID" value="novel_gene_1030_5bd9a17a"/>
</dbReference>
<feature type="transmembrane region" description="Helical" evidence="1">
    <location>
        <begin position="22"/>
        <end position="45"/>
    </location>
</feature>
<keyword evidence="1" id="KW-0472">Membrane</keyword>